<accession>A0A919KPC6</accession>
<feature type="transmembrane region" description="Helical" evidence="7">
    <location>
        <begin position="257"/>
        <end position="276"/>
    </location>
</feature>
<feature type="region of interest" description="Disordered" evidence="6">
    <location>
        <begin position="306"/>
        <end position="354"/>
    </location>
</feature>
<feature type="transmembrane region" description="Helical" evidence="7">
    <location>
        <begin position="226"/>
        <end position="245"/>
    </location>
</feature>
<evidence type="ECO:0000256" key="7">
    <source>
        <dbReference type="SAM" id="Phobius"/>
    </source>
</evidence>
<protein>
    <submittedName>
        <fullName evidence="9">ABC transporter permease</fullName>
    </submittedName>
</protein>
<dbReference type="PANTHER" id="PTHR32322">
    <property type="entry name" value="INNER MEMBRANE TRANSPORTER"/>
    <property type="match status" value="1"/>
</dbReference>
<comment type="similarity">
    <text evidence="2">Belongs to the EamA transporter family.</text>
</comment>
<organism evidence="9 10">
    <name type="scientific">Kitasatospora indigofera</name>
    <dbReference type="NCBI Taxonomy" id="67307"/>
    <lineage>
        <taxon>Bacteria</taxon>
        <taxon>Bacillati</taxon>
        <taxon>Actinomycetota</taxon>
        <taxon>Actinomycetes</taxon>
        <taxon>Kitasatosporales</taxon>
        <taxon>Streptomycetaceae</taxon>
        <taxon>Kitasatospora</taxon>
    </lineage>
</organism>
<name>A0A919KPC6_9ACTN</name>
<dbReference type="InterPro" id="IPR000620">
    <property type="entry name" value="EamA_dom"/>
</dbReference>
<proteinExistence type="inferred from homology"/>
<evidence type="ECO:0000256" key="4">
    <source>
        <dbReference type="ARBA" id="ARBA00022989"/>
    </source>
</evidence>
<feature type="compositionally biased region" description="Gly residues" evidence="6">
    <location>
        <begin position="337"/>
        <end position="354"/>
    </location>
</feature>
<evidence type="ECO:0000259" key="8">
    <source>
        <dbReference type="Pfam" id="PF00892"/>
    </source>
</evidence>
<comment type="subcellular location">
    <subcellularLocation>
        <location evidence="1">Membrane</location>
        <topology evidence="1">Multi-pass membrane protein</topology>
    </subcellularLocation>
</comment>
<feature type="domain" description="EamA" evidence="8">
    <location>
        <begin position="164"/>
        <end position="296"/>
    </location>
</feature>
<evidence type="ECO:0000256" key="3">
    <source>
        <dbReference type="ARBA" id="ARBA00022692"/>
    </source>
</evidence>
<dbReference type="Pfam" id="PF00892">
    <property type="entry name" value="EamA"/>
    <property type="match status" value="2"/>
</dbReference>
<feature type="compositionally biased region" description="Low complexity" evidence="6">
    <location>
        <begin position="308"/>
        <end position="334"/>
    </location>
</feature>
<evidence type="ECO:0000313" key="9">
    <source>
        <dbReference type="EMBL" id="GHH66731.1"/>
    </source>
</evidence>
<reference evidence="9" key="1">
    <citation type="journal article" date="2014" name="Int. J. Syst. Evol. Microbiol.">
        <title>Complete genome sequence of Corynebacterium casei LMG S-19264T (=DSM 44701T), isolated from a smear-ripened cheese.</title>
        <authorList>
            <consortium name="US DOE Joint Genome Institute (JGI-PGF)"/>
            <person name="Walter F."/>
            <person name="Albersmeier A."/>
            <person name="Kalinowski J."/>
            <person name="Ruckert C."/>
        </authorList>
    </citation>
    <scope>NUCLEOTIDE SEQUENCE</scope>
    <source>
        <strain evidence="9">JCM 4646</strain>
    </source>
</reference>
<dbReference type="Proteomes" id="UP000617734">
    <property type="component" value="Unassembled WGS sequence"/>
</dbReference>
<evidence type="ECO:0000256" key="6">
    <source>
        <dbReference type="SAM" id="MobiDB-lite"/>
    </source>
</evidence>
<comment type="caution">
    <text evidence="9">The sequence shown here is derived from an EMBL/GenBank/DDBJ whole genome shotgun (WGS) entry which is preliminary data.</text>
</comment>
<dbReference type="EMBL" id="BNBO01000008">
    <property type="protein sequence ID" value="GHH66731.1"/>
    <property type="molecule type" value="Genomic_DNA"/>
</dbReference>
<feature type="transmembrane region" description="Helical" evidence="7">
    <location>
        <begin position="12"/>
        <end position="34"/>
    </location>
</feature>
<sequence length="354" mass="35438">MIRHGSSLVNLLAVSYFVLVLRNRIGIILVTALAPAVWGTTYLVTTELLPPGRPLLAGVVRALPAGLLLVLLTRRLPKGIWWLRALVLGALNIGAFFALLFVAAYRLPGGVAATVGAVQPLLVAGLAAGLLGERLTLRTVLSAVAGVAGVSLLVLRAGARLDGIGVAAALGGAVVMAAGVVLSKRWVSPAPLLATTGWQLVAGGLLLLPVALLVEGPPPAGLTARNLLGYGYLTIVGAAVAYALWFRGIRALTPTSVTFLGLLSPVVATLVGWLALGQDLTPAQGLGGAIVLGALVTAQLRRPERRVAAGPDHAGAGPDHVGAGRAATGTGAAGERPSGGAGTVARSGAGGLVG</sequence>
<feature type="transmembrane region" description="Helical" evidence="7">
    <location>
        <begin position="54"/>
        <end position="73"/>
    </location>
</feature>
<feature type="domain" description="EamA" evidence="8">
    <location>
        <begin position="27"/>
        <end position="154"/>
    </location>
</feature>
<feature type="transmembrane region" description="Helical" evidence="7">
    <location>
        <begin position="164"/>
        <end position="183"/>
    </location>
</feature>
<dbReference type="GO" id="GO:0016020">
    <property type="term" value="C:membrane"/>
    <property type="evidence" value="ECO:0007669"/>
    <property type="project" value="UniProtKB-SubCell"/>
</dbReference>
<feature type="transmembrane region" description="Helical" evidence="7">
    <location>
        <begin position="282"/>
        <end position="300"/>
    </location>
</feature>
<dbReference type="InterPro" id="IPR037185">
    <property type="entry name" value="EmrE-like"/>
</dbReference>
<evidence type="ECO:0000256" key="2">
    <source>
        <dbReference type="ARBA" id="ARBA00007362"/>
    </source>
</evidence>
<evidence type="ECO:0000256" key="5">
    <source>
        <dbReference type="ARBA" id="ARBA00023136"/>
    </source>
</evidence>
<keyword evidence="3 7" id="KW-0812">Transmembrane</keyword>
<dbReference type="SUPFAM" id="SSF103481">
    <property type="entry name" value="Multidrug resistance efflux transporter EmrE"/>
    <property type="match status" value="2"/>
</dbReference>
<dbReference type="PANTHER" id="PTHR32322:SF2">
    <property type="entry name" value="EAMA DOMAIN-CONTAINING PROTEIN"/>
    <property type="match status" value="1"/>
</dbReference>
<evidence type="ECO:0000313" key="10">
    <source>
        <dbReference type="Proteomes" id="UP000617734"/>
    </source>
</evidence>
<feature type="transmembrane region" description="Helical" evidence="7">
    <location>
        <begin position="85"/>
        <end position="105"/>
    </location>
</feature>
<gene>
    <name evidence="9" type="ORF">GCM10018781_20970</name>
</gene>
<feature type="transmembrane region" description="Helical" evidence="7">
    <location>
        <begin position="111"/>
        <end position="132"/>
    </location>
</feature>
<evidence type="ECO:0000256" key="1">
    <source>
        <dbReference type="ARBA" id="ARBA00004141"/>
    </source>
</evidence>
<dbReference type="InterPro" id="IPR050638">
    <property type="entry name" value="AA-Vitamin_Transporters"/>
</dbReference>
<keyword evidence="5 7" id="KW-0472">Membrane</keyword>
<keyword evidence="10" id="KW-1185">Reference proteome</keyword>
<feature type="transmembrane region" description="Helical" evidence="7">
    <location>
        <begin position="190"/>
        <end position="214"/>
    </location>
</feature>
<feature type="transmembrane region" description="Helical" evidence="7">
    <location>
        <begin position="139"/>
        <end position="158"/>
    </location>
</feature>
<keyword evidence="4 7" id="KW-1133">Transmembrane helix</keyword>
<dbReference type="AlphaFoldDB" id="A0A919KPC6"/>
<reference evidence="9" key="2">
    <citation type="submission" date="2020-09" db="EMBL/GenBank/DDBJ databases">
        <authorList>
            <person name="Sun Q."/>
            <person name="Ohkuma M."/>
        </authorList>
    </citation>
    <scope>NUCLEOTIDE SEQUENCE</scope>
    <source>
        <strain evidence="9">JCM 4646</strain>
    </source>
</reference>